<feature type="region of interest" description="Disordered" evidence="1">
    <location>
        <begin position="32"/>
        <end position="109"/>
    </location>
</feature>
<accession>A0A5J9SU95</accession>
<evidence type="ECO:0000313" key="2">
    <source>
        <dbReference type="EMBL" id="TVU02477.1"/>
    </source>
</evidence>
<dbReference type="AlphaFoldDB" id="A0A5J9SU95"/>
<name>A0A5J9SU95_9POAL</name>
<feature type="compositionally biased region" description="Basic and acidic residues" evidence="1">
    <location>
        <begin position="32"/>
        <end position="47"/>
    </location>
</feature>
<organism evidence="2 3">
    <name type="scientific">Eragrostis curvula</name>
    <name type="common">weeping love grass</name>
    <dbReference type="NCBI Taxonomy" id="38414"/>
    <lineage>
        <taxon>Eukaryota</taxon>
        <taxon>Viridiplantae</taxon>
        <taxon>Streptophyta</taxon>
        <taxon>Embryophyta</taxon>
        <taxon>Tracheophyta</taxon>
        <taxon>Spermatophyta</taxon>
        <taxon>Magnoliopsida</taxon>
        <taxon>Liliopsida</taxon>
        <taxon>Poales</taxon>
        <taxon>Poaceae</taxon>
        <taxon>PACMAD clade</taxon>
        <taxon>Chloridoideae</taxon>
        <taxon>Eragrostideae</taxon>
        <taxon>Eragrostidinae</taxon>
        <taxon>Eragrostis</taxon>
    </lineage>
</organism>
<comment type="caution">
    <text evidence="2">The sequence shown here is derived from an EMBL/GenBank/DDBJ whole genome shotgun (WGS) entry which is preliminary data.</text>
</comment>
<dbReference type="Gramene" id="TVU02477">
    <property type="protein sequence ID" value="TVU02477"/>
    <property type="gene ID" value="EJB05_52030"/>
</dbReference>
<feature type="compositionally biased region" description="Basic residues" evidence="1">
    <location>
        <begin position="98"/>
        <end position="109"/>
    </location>
</feature>
<keyword evidence="3" id="KW-1185">Reference proteome</keyword>
<dbReference type="EMBL" id="RWGY01000321">
    <property type="protein sequence ID" value="TVU02477.1"/>
    <property type="molecule type" value="Genomic_DNA"/>
</dbReference>
<evidence type="ECO:0000256" key="1">
    <source>
        <dbReference type="SAM" id="MobiDB-lite"/>
    </source>
</evidence>
<gene>
    <name evidence="2" type="ORF">EJB05_52030</name>
</gene>
<sequence>MSVCQHELNPRALTSHVTAGCWPHAHFRFLAEQEHEDQTPRSAEMSRHTSSSASVSDHGKRAKRWTRWKPAQETNDIAKAHDRQAAGLTRTSGSSPSRSKRPKRRAPRR</sequence>
<evidence type="ECO:0000313" key="3">
    <source>
        <dbReference type="Proteomes" id="UP000324897"/>
    </source>
</evidence>
<proteinExistence type="predicted"/>
<protein>
    <submittedName>
        <fullName evidence="2">Uncharacterized protein</fullName>
    </submittedName>
</protein>
<feature type="non-terminal residue" evidence="2">
    <location>
        <position position="1"/>
    </location>
</feature>
<dbReference type="Proteomes" id="UP000324897">
    <property type="component" value="Unassembled WGS sequence"/>
</dbReference>
<reference evidence="2 3" key="1">
    <citation type="journal article" date="2019" name="Sci. Rep.">
        <title>A high-quality genome of Eragrostis curvula grass provides insights into Poaceae evolution and supports new strategies to enhance forage quality.</title>
        <authorList>
            <person name="Carballo J."/>
            <person name="Santos B.A.C.M."/>
            <person name="Zappacosta D."/>
            <person name="Garbus I."/>
            <person name="Selva J.P."/>
            <person name="Gallo C.A."/>
            <person name="Diaz A."/>
            <person name="Albertini E."/>
            <person name="Caccamo M."/>
            <person name="Echenique V."/>
        </authorList>
    </citation>
    <scope>NUCLEOTIDE SEQUENCE [LARGE SCALE GENOMIC DNA]</scope>
    <source>
        <strain evidence="3">cv. Victoria</strain>
        <tissue evidence="2">Leaf</tissue>
    </source>
</reference>